<protein>
    <submittedName>
        <fullName evidence="1">cDNA FLJ40209 fis, clone TESTI2020999</fullName>
    </submittedName>
</protein>
<name>Q8N7Y7_HUMAN</name>
<accession>Q8N7Y7</accession>
<dbReference type="AlphaFoldDB" id="Q8N7Y7"/>
<evidence type="ECO:0000313" key="1">
    <source>
        <dbReference type="EMBL" id="BAC05089.1"/>
    </source>
</evidence>
<proteinExistence type="evidence at transcript level"/>
<dbReference type="EMBL" id="AK097528">
    <property type="protein sequence ID" value="BAC05089.1"/>
    <property type="molecule type" value="mRNA"/>
</dbReference>
<organism evidence="1">
    <name type="scientific">Homo sapiens</name>
    <name type="common">Human</name>
    <dbReference type="NCBI Taxonomy" id="9606"/>
    <lineage>
        <taxon>Eukaryota</taxon>
        <taxon>Metazoa</taxon>
        <taxon>Chordata</taxon>
        <taxon>Craniata</taxon>
        <taxon>Vertebrata</taxon>
        <taxon>Euteleostomi</taxon>
        <taxon>Mammalia</taxon>
        <taxon>Eutheria</taxon>
        <taxon>Euarchontoglires</taxon>
        <taxon>Primates</taxon>
        <taxon>Haplorrhini</taxon>
        <taxon>Catarrhini</taxon>
        <taxon>Hominidae</taxon>
        <taxon>Homo</taxon>
    </lineage>
</organism>
<sequence length="147" mass="16153">MMPRTGLQTEVTGWPKALEIRAAASTVGVIPGSSCQAEWAPARREVPVFWSTWRFASLHRAQSLAGSPTPQPTLHHAHGGRSCAAQPNSVFPFRFSRVVLQNYFLVFFFFERVSLCCPGWSAVAPPQLTATTASWIQAILLPQLQSS</sequence>
<reference evidence="1" key="1">
    <citation type="journal article" date="2004" name="Nat. Genet.">
        <title>Complete sequencing and characterization of 21,243 full-length human cDNAs.</title>
        <authorList>
            <person name="Ota T."/>
            <person name="Suzuki Y."/>
            <person name="Nishikawa T."/>
            <person name="Otsuki T."/>
            <person name="Sugiyama T."/>
            <person name="Irie R."/>
            <person name="Wakamatsu A."/>
            <person name="Hayashi K."/>
            <person name="Sato H."/>
            <person name="Nagai K."/>
            <person name="Kimura K."/>
            <person name="Makita H."/>
            <person name="Sekine M."/>
            <person name="Obayashi M."/>
            <person name="Nishi T."/>
            <person name="Shibahara T."/>
            <person name="Tanaka T."/>
            <person name="Ishii S."/>
            <person name="Yamamoto J."/>
            <person name="Saito K."/>
            <person name="Kawai Y."/>
            <person name="Isono Y."/>
            <person name="Nakamura Y."/>
            <person name="Nagahari K."/>
            <person name="Murakami K."/>
            <person name="Yasuda T."/>
            <person name="Iwayanagi T."/>
            <person name="Wagatsuma M."/>
            <person name="Shiratori A."/>
            <person name="Sudo H."/>
            <person name="Hosoiri T."/>
            <person name="Kaku Y."/>
            <person name="Kodaira H."/>
            <person name="Kondo H."/>
            <person name="Sugawara M."/>
            <person name="Takahashi M."/>
            <person name="Kanda K."/>
            <person name="Yokoi T."/>
            <person name="Furuya T."/>
            <person name="Kikkawa E."/>
            <person name="Omura Y."/>
            <person name="Abe K."/>
            <person name="Kamihara K."/>
            <person name="Katsuta N."/>
            <person name="Sato K."/>
            <person name="Tanikawa M."/>
            <person name="Yamazaki M."/>
            <person name="Ninomiya K."/>
            <person name="Ishibashi T."/>
            <person name="Yamashita H."/>
            <person name="Murakawa K."/>
            <person name="Fujimori K."/>
            <person name="Tanai H."/>
            <person name="Kimata M."/>
            <person name="Watanabe M."/>
            <person name="Hiraoka S."/>
            <person name="Chiba Y."/>
            <person name="Ishida S."/>
            <person name="Ono Y."/>
            <person name="Takiguchi S."/>
            <person name="Watanabe S."/>
            <person name="Yosida M."/>
            <person name="Hotuta T."/>
            <person name="Kusano J."/>
            <person name="Kanehori K."/>
            <person name="Takahashi-Fujii A."/>
            <person name="Hara H."/>
            <person name="Tanase T."/>
            <person name="Nomura Y."/>
            <person name="Togiya S."/>
            <person name="Komai F."/>
            <person name="Hara R."/>
            <person name="Takeuchi K."/>
            <person name="Arita M."/>
            <person name="Imose N."/>
            <person name="Musashino K."/>
            <person name="Yuuki H."/>
            <person name="Oshima A."/>
            <person name="Sasaki N."/>
            <person name="Aotsuka S."/>
            <person name="Yoshikawa Y."/>
            <person name="Matsunawa H."/>
            <person name="Ichihara T."/>
            <person name="Shiohata N."/>
            <person name="Sano S."/>
            <person name="Moriya S."/>
            <person name="Momiyama H."/>
            <person name="Satoh N."/>
            <person name="Takami S."/>
            <person name="Terashima Y."/>
            <person name="Suzuki O."/>
            <person name="Nakagawa S."/>
            <person name="Senoh A."/>
            <person name="Mizoguchi H."/>
            <person name="Goto Y."/>
            <person name="Shimizu F."/>
            <person name="Wakebe H."/>
            <person name="Hishigaki H."/>
            <person name="Watanabe T."/>
            <person name="Sugiyama A."/>
            <person name="Takemoto M."/>
            <person name="Kawakami B."/>
            <person name="Yamazaki M."/>
            <person name="Watanabe K."/>
            <person name="Kumagai A."/>
            <person name="Itakura S."/>
            <person name="Fukuzumi Y."/>
            <person name="Fujimori Y."/>
            <person name="Komiyama M."/>
            <person name="Tashiro H."/>
            <person name="Tanigami A."/>
            <person name="Fujiwara T."/>
            <person name="Ono T."/>
            <person name="Yamada K."/>
            <person name="Fujii Y."/>
            <person name="Ozaki K."/>
            <person name="Hirao M."/>
            <person name="Ohmori Y."/>
            <person name="Kawabata A."/>
            <person name="Hikiji T."/>
            <person name="Kobatake N."/>
            <person name="Inagaki H."/>
            <person name="Ikema Y."/>
            <person name="Okamoto S."/>
            <person name="Okitani R."/>
            <person name="Kawakami T."/>
            <person name="Noguchi S."/>
            <person name="Itoh T."/>
            <person name="Shigeta K."/>
            <person name="Senba T."/>
            <person name="Matsumura K."/>
            <person name="Nakajima Y."/>
            <person name="Mizuno T."/>
            <person name="Morinaga M."/>
            <person name="Sasaki M."/>
            <person name="Togashi T."/>
            <person name="Oyama M."/>
            <person name="Hata H."/>
            <person name="Watanabe M."/>
            <person name="Komatsu T."/>
            <person name="Mizushima-Sugano J."/>
            <person name="Satoh T."/>
            <person name="Shirai Y."/>
            <person name="Takahashi Y."/>
            <person name="Nakagawa K."/>
            <person name="Okumura K."/>
            <person name="Nagase T."/>
            <person name="Nomura N."/>
            <person name="Kikuchi H."/>
            <person name="Masuho Y."/>
            <person name="Yamashita R."/>
            <person name="Nakai K."/>
            <person name="Yada T."/>
            <person name="Nakamura Y."/>
            <person name="Ohara O."/>
            <person name="Isogai T."/>
            <person name="Sugano S."/>
        </authorList>
    </citation>
    <scope>NUCLEOTIDE SEQUENCE</scope>
    <source>
        <tissue evidence="1">Testis</tissue>
    </source>
</reference>